<evidence type="ECO:0000313" key="1">
    <source>
        <dbReference type="EMBL" id="KAI8019384.1"/>
    </source>
</evidence>
<reference evidence="1 2" key="1">
    <citation type="journal article" date="2022" name="Plant J.">
        <title>Chromosome-level genome of Camellia lanceoleosa provides a valuable resource for understanding genome evolution and self-incompatibility.</title>
        <authorList>
            <person name="Gong W."/>
            <person name="Xiao S."/>
            <person name="Wang L."/>
            <person name="Liao Z."/>
            <person name="Chang Y."/>
            <person name="Mo W."/>
            <person name="Hu G."/>
            <person name="Li W."/>
            <person name="Zhao G."/>
            <person name="Zhu H."/>
            <person name="Hu X."/>
            <person name="Ji K."/>
            <person name="Xiang X."/>
            <person name="Song Q."/>
            <person name="Yuan D."/>
            <person name="Jin S."/>
            <person name="Zhang L."/>
        </authorList>
    </citation>
    <scope>NUCLEOTIDE SEQUENCE [LARGE SCALE GENOMIC DNA]</scope>
    <source>
        <strain evidence="1">SQ_2022a</strain>
    </source>
</reference>
<comment type="caution">
    <text evidence="1">The sequence shown here is derived from an EMBL/GenBank/DDBJ whole genome shotgun (WGS) entry which is preliminary data.</text>
</comment>
<accession>A0ACC0I212</accession>
<organism evidence="1 2">
    <name type="scientific">Camellia lanceoleosa</name>
    <dbReference type="NCBI Taxonomy" id="1840588"/>
    <lineage>
        <taxon>Eukaryota</taxon>
        <taxon>Viridiplantae</taxon>
        <taxon>Streptophyta</taxon>
        <taxon>Embryophyta</taxon>
        <taxon>Tracheophyta</taxon>
        <taxon>Spermatophyta</taxon>
        <taxon>Magnoliopsida</taxon>
        <taxon>eudicotyledons</taxon>
        <taxon>Gunneridae</taxon>
        <taxon>Pentapetalae</taxon>
        <taxon>asterids</taxon>
        <taxon>Ericales</taxon>
        <taxon>Theaceae</taxon>
        <taxon>Camellia</taxon>
    </lineage>
</organism>
<dbReference type="Proteomes" id="UP001060215">
    <property type="component" value="Chromosome 2"/>
</dbReference>
<keyword evidence="2" id="KW-1185">Reference proteome</keyword>
<evidence type="ECO:0000313" key="2">
    <source>
        <dbReference type="Proteomes" id="UP001060215"/>
    </source>
</evidence>
<protein>
    <submittedName>
        <fullName evidence="1">Uncharacterized protein</fullName>
    </submittedName>
</protein>
<sequence>MKQSSTSPRTSVPLFSVHLHRKGEWWQFIFKGLAVLLIVTWGPRLYLYRQCIVLLLLEIRTDGMAARCASRNQDGYKLFFFMFLLLNCKQLGMVFAGLPTLVGCTRGYVES</sequence>
<dbReference type="EMBL" id="CM045759">
    <property type="protein sequence ID" value="KAI8019384.1"/>
    <property type="molecule type" value="Genomic_DNA"/>
</dbReference>
<gene>
    <name evidence="1" type="ORF">LOK49_LG04G00569</name>
</gene>
<name>A0ACC0I212_9ERIC</name>
<proteinExistence type="predicted"/>